<name>A0A1I2GH04_9BACL</name>
<evidence type="ECO:0000259" key="1">
    <source>
        <dbReference type="Pfam" id="PF09648"/>
    </source>
</evidence>
<dbReference type="GO" id="GO:0016020">
    <property type="term" value="C:membrane"/>
    <property type="evidence" value="ECO:0007669"/>
    <property type="project" value="InterPro"/>
</dbReference>
<gene>
    <name evidence="2" type="ORF">SAMN05216378_5211</name>
</gene>
<sequence length="251" mass="28511">MDWGRAKSVLIISFLLLNVLLGYQVWSNVGEQLNANKNTAELPSETYAFMKQKGIELSANLPVETPKLRDLTYMLRSGTLEELPETKLETPVDSRIIFSEKDLDKTLGSQIVDLDKYKFDPAMTRDGVYVLYRMADSRPMFDVKLELYYSNQKITGFRQVRVDLMGPGEAKVQTVLPASKAMAPFIERNLPDGAVITDIQLGYHGQMFDTETQVSAPYYRVLLEDGNEYYIHAINGEVAQVKEEVPLDRVR</sequence>
<dbReference type="EMBL" id="FOMT01000006">
    <property type="protein sequence ID" value="SFF16339.1"/>
    <property type="molecule type" value="Genomic_DNA"/>
</dbReference>
<reference evidence="3" key="1">
    <citation type="submission" date="2016-10" db="EMBL/GenBank/DDBJ databases">
        <authorList>
            <person name="Varghese N."/>
            <person name="Submissions S."/>
        </authorList>
    </citation>
    <scope>NUCLEOTIDE SEQUENCE [LARGE SCALE GENOMIC DNA]</scope>
    <source>
        <strain evidence="3">CGMCC 1.10784</strain>
    </source>
</reference>
<evidence type="ECO:0000313" key="3">
    <source>
        <dbReference type="Proteomes" id="UP000198855"/>
    </source>
</evidence>
<accession>A0A1I2GH04</accession>
<dbReference type="RefSeq" id="WP_091189352.1">
    <property type="nucleotide sequence ID" value="NZ_FOMT01000006.1"/>
</dbReference>
<dbReference type="Gene3D" id="2.40.128.690">
    <property type="entry name" value="YycH protein, domain 3-like"/>
    <property type="match status" value="1"/>
</dbReference>
<dbReference type="Pfam" id="PF09648">
    <property type="entry name" value="YycI"/>
    <property type="match status" value="1"/>
</dbReference>
<feature type="domain" description="Regulatory protein YycH-like" evidence="1">
    <location>
        <begin position="67"/>
        <end position="234"/>
    </location>
</feature>
<dbReference type="STRING" id="1045775.SAMN05216378_5211"/>
<dbReference type="OrthoDB" id="2388036at2"/>
<dbReference type="AlphaFoldDB" id="A0A1I2GH04"/>
<protein>
    <submittedName>
        <fullName evidence="2">Two-component signal transduction system YycFG, regulatory protein YycI</fullName>
    </submittedName>
</protein>
<organism evidence="2 3">
    <name type="scientific">Paenibacillus catalpae</name>
    <dbReference type="NCBI Taxonomy" id="1045775"/>
    <lineage>
        <taxon>Bacteria</taxon>
        <taxon>Bacillati</taxon>
        <taxon>Bacillota</taxon>
        <taxon>Bacilli</taxon>
        <taxon>Bacillales</taxon>
        <taxon>Paenibacillaceae</taxon>
        <taxon>Paenibacillus</taxon>
    </lineage>
</organism>
<evidence type="ECO:0000313" key="2">
    <source>
        <dbReference type="EMBL" id="SFF16339.1"/>
    </source>
</evidence>
<dbReference type="InterPro" id="IPR018604">
    <property type="entry name" value="YycI-like"/>
</dbReference>
<dbReference type="Proteomes" id="UP000198855">
    <property type="component" value="Unassembled WGS sequence"/>
</dbReference>
<proteinExistence type="predicted"/>
<keyword evidence="3" id="KW-1185">Reference proteome</keyword>